<reference evidence="2" key="1">
    <citation type="journal article" date="2022" name="Mol. Ecol. Resour.">
        <title>The genomes of chicory, endive, great burdock and yacon provide insights into Asteraceae palaeo-polyploidization history and plant inulin production.</title>
        <authorList>
            <person name="Fan W."/>
            <person name="Wang S."/>
            <person name="Wang H."/>
            <person name="Wang A."/>
            <person name="Jiang F."/>
            <person name="Liu H."/>
            <person name="Zhao H."/>
            <person name="Xu D."/>
            <person name="Zhang Y."/>
        </authorList>
    </citation>
    <scope>NUCLEOTIDE SEQUENCE [LARGE SCALE GENOMIC DNA]</scope>
    <source>
        <strain evidence="2">cv. Yunnan</strain>
    </source>
</reference>
<reference evidence="1 2" key="2">
    <citation type="journal article" date="2022" name="Mol. Ecol. Resour.">
        <title>The genomes of chicory, endive, great burdock and yacon provide insights into Asteraceae paleo-polyploidization history and plant inulin production.</title>
        <authorList>
            <person name="Fan W."/>
            <person name="Wang S."/>
            <person name="Wang H."/>
            <person name="Wang A."/>
            <person name="Jiang F."/>
            <person name="Liu H."/>
            <person name="Zhao H."/>
            <person name="Xu D."/>
            <person name="Zhang Y."/>
        </authorList>
    </citation>
    <scope>NUCLEOTIDE SEQUENCE [LARGE SCALE GENOMIC DNA]</scope>
    <source>
        <strain evidence="2">cv. Yunnan</strain>
        <tissue evidence="1">Leaves</tissue>
    </source>
</reference>
<evidence type="ECO:0000313" key="1">
    <source>
        <dbReference type="EMBL" id="KAI3732440.1"/>
    </source>
</evidence>
<protein>
    <submittedName>
        <fullName evidence="1">Uncharacterized protein</fullName>
    </submittedName>
</protein>
<accession>A0ACB9CE21</accession>
<gene>
    <name evidence="1" type="ORF">L1987_63645</name>
</gene>
<dbReference type="EMBL" id="CM042038">
    <property type="protein sequence ID" value="KAI3732440.1"/>
    <property type="molecule type" value="Genomic_DNA"/>
</dbReference>
<comment type="caution">
    <text evidence="1">The sequence shown here is derived from an EMBL/GenBank/DDBJ whole genome shotgun (WGS) entry which is preliminary data.</text>
</comment>
<sequence>MTRSASSIMNETIEDFTDQGILDHSDLELSPKFCELVPAKSDTDKRIETLLEIPVGERSFRFESTISQAILETQYSESEMSSGIPKSSSQFALSDLDNLLSGVVLDLEIFEWMDSDETTKKLQGLMNLGLEKLYANLSEAEKSVEEAIEKVEEAIEKVEDLKKILVAKSKYLENEIQNQKNKLQESITQYELKLLQTVDDAKKSAAKPILQSRIQMAEQAAAEGFDRAAWDAGAGDAEKQVDQGDEGYLNLGEMANLYLLSGSLEVIPTKQESLVKVGVSLANTPPTLKTSPSIVFNQYAPLPASESIKYGPSHFGASFPSLGLVVFWNAFLSTKSPTWNLLILILLLYDLAIPCW</sequence>
<proteinExistence type="predicted"/>
<dbReference type="Proteomes" id="UP001056120">
    <property type="component" value="Linkage Group LG21"/>
</dbReference>
<keyword evidence="2" id="KW-1185">Reference proteome</keyword>
<organism evidence="1 2">
    <name type="scientific">Smallanthus sonchifolius</name>
    <dbReference type="NCBI Taxonomy" id="185202"/>
    <lineage>
        <taxon>Eukaryota</taxon>
        <taxon>Viridiplantae</taxon>
        <taxon>Streptophyta</taxon>
        <taxon>Embryophyta</taxon>
        <taxon>Tracheophyta</taxon>
        <taxon>Spermatophyta</taxon>
        <taxon>Magnoliopsida</taxon>
        <taxon>eudicotyledons</taxon>
        <taxon>Gunneridae</taxon>
        <taxon>Pentapetalae</taxon>
        <taxon>asterids</taxon>
        <taxon>campanulids</taxon>
        <taxon>Asterales</taxon>
        <taxon>Asteraceae</taxon>
        <taxon>Asteroideae</taxon>
        <taxon>Heliantheae alliance</taxon>
        <taxon>Millerieae</taxon>
        <taxon>Smallanthus</taxon>
    </lineage>
</organism>
<name>A0ACB9CE21_9ASTR</name>
<evidence type="ECO:0000313" key="2">
    <source>
        <dbReference type="Proteomes" id="UP001056120"/>
    </source>
</evidence>